<evidence type="ECO:0000313" key="2">
    <source>
        <dbReference type="Proteomes" id="UP000050741"/>
    </source>
</evidence>
<evidence type="ECO:0000313" key="3">
    <source>
        <dbReference type="WBParaSite" id="GPLIN_000426300"/>
    </source>
</evidence>
<organism evidence="2 3">
    <name type="scientific">Globodera pallida</name>
    <name type="common">Potato cyst nematode worm</name>
    <name type="synonym">Heterodera pallida</name>
    <dbReference type="NCBI Taxonomy" id="36090"/>
    <lineage>
        <taxon>Eukaryota</taxon>
        <taxon>Metazoa</taxon>
        <taxon>Ecdysozoa</taxon>
        <taxon>Nematoda</taxon>
        <taxon>Chromadorea</taxon>
        <taxon>Rhabditida</taxon>
        <taxon>Tylenchina</taxon>
        <taxon>Tylenchomorpha</taxon>
        <taxon>Tylenchoidea</taxon>
        <taxon>Heteroderidae</taxon>
        <taxon>Heteroderinae</taxon>
        <taxon>Globodera</taxon>
    </lineage>
</organism>
<accession>A0A183BUH7</accession>
<keyword evidence="2" id="KW-1185">Reference proteome</keyword>
<evidence type="ECO:0000256" key="1">
    <source>
        <dbReference type="SAM" id="MobiDB-lite"/>
    </source>
</evidence>
<reference evidence="2" key="1">
    <citation type="submission" date="2013-12" db="EMBL/GenBank/DDBJ databases">
        <authorList>
            <person name="Aslett M."/>
        </authorList>
    </citation>
    <scope>NUCLEOTIDE SEQUENCE [LARGE SCALE GENOMIC DNA]</scope>
    <source>
        <strain evidence="2">Lindley</strain>
    </source>
</reference>
<sequence length="129" mass="14650">MRQSVTVMIVTSLTRPTTGGSAGAMSDQITFEPQKGREELHQTKEELKNTKELGDKKLEQMEALQTKIEEYQKKQQQTIDELTEKLKAEARNEAQNTQSFAKLEDEVLSSPDRIQSPPIPNLGPEFEQF</sequence>
<name>A0A183BUH7_GLOPA</name>
<feature type="region of interest" description="Disordered" evidence="1">
    <location>
        <begin position="90"/>
        <end position="129"/>
    </location>
</feature>
<reference evidence="3" key="3">
    <citation type="submission" date="2016-06" db="UniProtKB">
        <authorList>
            <consortium name="WormBaseParasite"/>
        </authorList>
    </citation>
    <scope>IDENTIFICATION</scope>
</reference>
<dbReference type="WBParaSite" id="GPLIN_000426300">
    <property type="protein sequence ID" value="GPLIN_000426300"/>
    <property type="gene ID" value="GPLIN_000426300"/>
</dbReference>
<protein>
    <submittedName>
        <fullName evidence="3">FlxA-like protein</fullName>
    </submittedName>
</protein>
<dbReference type="AlphaFoldDB" id="A0A183BUH7"/>
<reference evidence="2" key="2">
    <citation type="submission" date="2014-05" db="EMBL/GenBank/DDBJ databases">
        <title>The genome and life-stage specific transcriptomes of Globodera pallida elucidate key aspects of plant parasitism by a cyst nematode.</title>
        <authorList>
            <person name="Cotton J.A."/>
            <person name="Lilley C.J."/>
            <person name="Jones L.M."/>
            <person name="Kikuchi T."/>
            <person name="Reid A.J."/>
            <person name="Thorpe P."/>
            <person name="Tsai I.J."/>
            <person name="Beasley H."/>
            <person name="Blok V."/>
            <person name="Cock P.J.A."/>
            <person name="Van den Akker S.E."/>
            <person name="Holroyd N."/>
            <person name="Hunt M."/>
            <person name="Mantelin S."/>
            <person name="Naghra H."/>
            <person name="Pain A."/>
            <person name="Palomares-Rius J.E."/>
            <person name="Zarowiecki M."/>
            <person name="Berriman M."/>
            <person name="Jones J.T."/>
            <person name="Urwin P.E."/>
        </authorList>
    </citation>
    <scope>NUCLEOTIDE SEQUENCE [LARGE SCALE GENOMIC DNA]</scope>
    <source>
        <strain evidence="2">Lindley</strain>
    </source>
</reference>
<proteinExistence type="predicted"/>
<dbReference type="Proteomes" id="UP000050741">
    <property type="component" value="Unassembled WGS sequence"/>
</dbReference>